<evidence type="ECO:0000313" key="1">
    <source>
        <dbReference type="EMBL" id="QGM49665.1"/>
    </source>
</evidence>
<accession>A0A649Z3H6</accession>
<proteinExistence type="predicted"/>
<gene>
    <name evidence="1" type="primary">f4</name>
</gene>
<name>A0A649Z3H6_HELPX</name>
<keyword evidence="1" id="KW-0614">Plasmid</keyword>
<organism evidence="1">
    <name type="scientific">Helicobacter pylori</name>
    <name type="common">Campylobacter pylori</name>
    <dbReference type="NCBI Taxonomy" id="210"/>
    <lineage>
        <taxon>Bacteria</taxon>
        <taxon>Pseudomonadati</taxon>
        <taxon>Campylobacterota</taxon>
        <taxon>Epsilonproteobacteria</taxon>
        <taxon>Campylobacterales</taxon>
        <taxon>Helicobacteraceae</taxon>
        <taxon>Helicobacter</taxon>
    </lineage>
</organism>
<protein>
    <submittedName>
        <fullName evidence="1">Putative replicase</fullName>
    </submittedName>
</protein>
<reference evidence="1" key="1">
    <citation type="submission" date="2019-04" db="EMBL/GenBank/DDBJ databases">
        <authorList>
            <person name="Belova A.M."/>
            <person name="Babenko V.V."/>
        </authorList>
    </citation>
    <scope>NUCLEOTIDE SEQUENCE</scope>
    <source>
        <strain evidence="1">Bur27</strain>
        <plasmid evidence="1">pBur279</plasmid>
    </source>
</reference>
<dbReference type="EMBL" id="MK795209">
    <property type="protein sequence ID" value="QGM49665.1"/>
    <property type="molecule type" value="Genomic_DNA"/>
</dbReference>
<dbReference type="AlphaFoldDB" id="A0A649Z3H6"/>
<geneLocation type="plasmid" evidence="1">
    <name>pBur279</name>
</geneLocation>
<sequence>MLKDYWECFNFLTYNDYKEWSNGEDFYSFIFPNCESKGEMNKDFSKPNAVFLYKDLKTTLNDSDKPTLKRRIMLKDTWGDDYIDFVLENDLTLCSGLSYRGRHNDLAHAQQMNALIFDLDGVGLKEITAFLKWLNIVKKRA</sequence>